<comment type="subcellular location">
    <subcellularLocation>
        <location evidence="1">Cytoplasm</location>
    </subcellularLocation>
</comment>
<keyword evidence="3 7" id="KW-0853">WD repeat</keyword>
<accession>A0A7J0H9A5</accession>
<dbReference type="GO" id="GO:0030488">
    <property type="term" value="P:tRNA methylation"/>
    <property type="evidence" value="ECO:0007669"/>
    <property type="project" value="TreeGrafter"/>
</dbReference>
<dbReference type="Gene3D" id="2.130.10.10">
    <property type="entry name" value="YVTN repeat-like/Quinoprotein amine dehydrogenase"/>
    <property type="match status" value="1"/>
</dbReference>
<evidence type="ECO:0000256" key="5">
    <source>
        <dbReference type="ARBA" id="ARBA00022737"/>
    </source>
</evidence>
<dbReference type="SUPFAM" id="SSF50978">
    <property type="entry name" value="WD40 repeat-like"/>
    <property type="match status" value="1"/>
</dbReference>
<dbReference type="PANTHER" id="PTHR14344">
    <property type="entry name" value="WD REPEAT PROTEIN"/>
    <property type="match status" value="1"/>
</dbReference>
<evidence type="ECO:0000256" key="7">
    <source>
        <dbReference type="PROSITE-ProRule" id="PRU00221"/>
    </source>
</evidence>
<evidence type="ECO:0000313" key="9">
    <source>
        <dbReference type="Proteomes" id="UP000585474"/>
    </source>
</evidence>
<comment type="caution">
    <text evidence="8">The sequence shown here is derived from an EMBL/GenBank/DDBJ whole genome shotgun (WGS) entry which is preliminary data.</text>
</comment>
<evidence type="ECO:0000256" key="2">
    <source>
        <dbReference type="ARBA" id="ARBA00022490"/>
    </source>
</evidence>
<dbReference type="AlphaFoldDB" id="A0A7J0H9A5"/>
<dbReference type="InterPro" id="IPR036322">
    <property type="entry name" value="WD40_repeat_dom_sf"/>
</dbReference>
<reference evidence="8 9" key="1">
    <citation type="submission" date="2019-07" db="EMBL/GenBank/DDBJ databases">
        <title>De Novo Assembly of kiwifruit Actinidia rufa.</title>
        <authorList>
            <person name="Sugita-Konishi S."/>
            <person name="Sato K."/>
            <person name="Mori E."/>
            <person name="Abe Y."/>
            <person name="Kisaki G."/>
            <person name="Hamano K."/>
            <person name="Suezawa K."/>
            <person name="Otani M."/>
            <person name="Fukuda T."/>
            <person name="Manabe T."/>
            <person name="Gomi K."/>
            <person name="Tabuchi M."/>
            <person name="Akimitsu K."/>
            <person name="Kataoka I."/>
        </authorList>
    </citation>
    <scope>NUCLEOTIDE SEQUENCE [LARGE SCALE GENOMIC DNA]</scope>
    <source>
        <strain evidence="9">cv. Fuchu</strain>
    </source>
</reference>
<gene>
    <name evidence="8" type="ORF">Acr_28g0000590</name>
</gene>
<keyword evidence="4" id="KW-0819">tRNA processing</keyword>
<keyword evidence="9" id="KW-1185">Reference proteome</keyword>
<evidence type="ECO:0000256" key="3">
    <source>
        <dbReference type="ARBA" id="ARBA00022574"/>
    </source>
</evidence>
<comment type="similarity">
    <text evidence="6">Belongs to the WD repeat WDR6 family.</text>
</comment>
<dbReference type="PANTHER" id="PTHR14344:SF3">
    <property type="entry name" value="WD REPEAT-CONTAINING PROTEIN 6"/>
    <property type="match status" value="1"/>
</dbReference>
<evidence type="ECO:0000256" key="6">
    <source>
        <dbReference type="ARBA" id="ARBA00038255"/>
    </source>
</evidence>
<evidence type="ECO:0000313" key="8">
    <source>
        <dbReference type="EMBL" id="GFZ19354.1"/>
    </source>
</evidence>
<keyword evidence="5" id="KW-0677">Repeat</keyword>
<evidence type="ECO:0000256" key="4">
    <source>
        <dbReference type="ARBA" id="ARBA00022694"/>
    </source>
</evidence>
<sequence length="288" mass="31958">MTTTAYSTFPLIPFLHNVDEPGRVYLVISGSTDGSITFWDLTESVENFVRSVSNSLVDKHIDCQKRPRTGRGSQGGRWWKALGSGVSTKNPGGATGCTQPINAASLTEMNRFDSLLELCRLWPLHDLNNVHQSGVNCLRISSIQNSKGSNFGSQYYVLSGGDDQALHCLQFDLHMLHLSQYSKNKEQCIVNEIRESETVNNFIRYGIWTDGCWVFSAGLDQRIRFWLLDENGKLTDHACLIISVPEPEAMDARACGKDCYQIIVAGRGMQMVEFSTACGMDDGDLTGL</sequence>
<proteinExistence type="inferred from homology"/>
<dbReference type="InterPro" id="IPR051973">
    <property type="entry name" value="tRNA_Anticodon_Mtase-Reg"/>
</dbReference>
<dbReference type="OrthoDB" id="5594999at2759"/>
<dbReference type="Proteomes" id="UP000585474">
    <property type="component" value="Unassembled WGS sequence"/>
</dbReference>
<name>A0A7J0H9A5_9ERIC</name>
<protein>
    <submittedName>
        <fullName evidence="8">Transducin family protein</fullName>
    </submittedName>
</protein>
<keyword evidence="2" id="KW-0963">Cytoplasm</keyword>
<dbReference type="EMBL" id="BJWL01000028">
    <property type="protein sequence ID" value="GFZ19354.1"/>
    <property type="molecule type" value="Genomic_DNA"/>
</dbReference>
<dbReference type="InterPro" id="IPR015943">
    <property type="entry name" value="WD40/YVTN_repeat-like_dom_sf"/>
</dbReference>
<feature type="repeat" description="WD" evidence="7">
    <location>
        <begin position="26"/>
        <end position="41"/>
    </location>
</feature>
<dbReference type="InterPro" id="IPR001680">
    <property type="entry name" value="WD40_rpt"/>
</dbReference>
<dbReference type="PROSITE" id="PS50082">
    <property type="entry name" value="WD_REPEATS_2"/>
    <property type="match status" value="1"/>
</dbReference>
<dbReference type="GO" id="GO:0005737">
    <property type="term" value="C:cytoplasm"/>
    <property type="evidence" value="ECO:0007669"/>
    <property type="project" value="UniProtKB-SubCell"/>
</dbReference>
<organism evidence="8 9">
    <name type="scientific">Actinidia rufa</name>
    <dbReference type="NCBI Taxonomy" id="165716"/>
    <lineage>
        <taxon>Eukaryota</taxon>
        <taxon>Viridiplantae</taxon>
        <taxon>Streptophyta</taxon>
        <taxon>Embryophyta</taxon>
        <taxon>Tracheophyta</taxon>
        <taxon>Spermatophyta</taxon>
        <taxon>Magnoliopsida</taxon>
        <taxon>eudicotyledons</taxon>
        <taxon>Gunneridae</taxon>
        <taxon>Pentapetalae</taxon>
        <taxon>asterids</taxon>
        <taxon>Ericales</taxon>
        <taxon>Actinidiaceae</taxon>
        <taxon>Actinidia</taxon>
    </lineage>
</organism>
<evidence type="ECO:0000256" key="1">
    <source>
        <dbReference type="ARBA" id="ARBA00004496"/>
    </source>
</evidence>